<name>A0ABX9N2B3_9BURK</name>
<organism evidence="1 2">
    <name type="scientific">Neopusillimonas maritima</name>
    <dbReference type="NCBI Taxonomy" id="2026239"/>
    <lineage>
        <taxon>Bacteria</taxon>
        <taxon>Pseudomonadati</taxon>
        <taxon>Pseudomonadota</taxon>
        <taxon>Betaproteobacteria</taxon>
        <taxon>Burkholderiales</taxon>
        <taxon>Alcaligenaceae</taxon>
        <taxon>Neopusillimonas</taxon>
    </lineage>
</organism>
<gene>
    <name evidence="1" type="ORF">CJO09_03880</name>
</gene>
<dbReference type="Proteomes" id="UP000266483">
    <property type="component" value="Unassembled WGS sequence"/>
</dbReference>
<reference evidence="1 2" key="1">
    <citation type="submission" date="2017-08" db="EMBL/GenBank/DDBJ databases">
        <title>Pusillimonas indicus sp. nov., a member of the family Alcaligenaceae isolated from surface seawater.</title>
        <authorList>
            <person name="Li J."/>
        </authorList>
    </citation>
    <scope>NUCLEOTIDE SEQUENCE [LARGE SCALE GENOMIC DNA]</scope>
    <source>
        <strain evidence="1 2">17-4A</strain>
    </source>
</reference>
<keyword evidence="2" id="KW-1185">Reference proteome</keyword>
<comment type="caution">
    <text evidence="1">The sequence shown here is derived from an EMBL/GenBank/DDBJ whole genome shotgun (WGS) entry which is preliminary data.</text>
</comment>
<accession>A0ABX9N2B3</accession>
<proteinExistence type="predicted"/>
<evidence type="ECO:0000313" key="1">
    <source>
        <dbReference type="EMBL" id="RII84361.1"/>
    </source>
</evidence>
<dbReference type="EMBL" id="NQOU01000001">
    <property type="protein sequence ID" value="RII84361.1"/>
    <property type="molecule type" value="Genomic_DNA"/>
</dbReference>
<sequence>MIVSGEWFEMRGHMAIKDLRRMGKKPTQVFVVLLEDDSKLSKYVDPEDMLINGFLPEVLVEPGDDIHRLDFRFLVGVIVHLQGQNVDRLRSAFGQIRLCKPARIVVSGPSIFYDTLEKA</sequence>
<protein>
    <submittedName>
        <fullName evidence="1">Uncharacterized protein</fullName>
    </submittedName>
</protein>
<evidence type="ECO:0000313" key="2">
    <source>
        <dbReference type="Proteomes" id="UP000266483"/>
    </source>
</evidence>